<dbReference type="AlphaFoldDB" id="E6PUV2"/>
<dbReference type="PROSITE" id="PS50206">
    <property type="entry name" value="RHODANESE_3"/>
    <property type="match status" value="1"/>
</dbReference>
<accession>E6PUV2</accession>
<name>E6PUV2_9ZZZZ</name>
<organism evidence="3">
    <name type="scientific">mine drainage metagenome</name>
    <dbReference type="NCBI Taxonomy" id="410659"/>
    <lineage>
        <taxon>unclassified sequences</taxon>
        <taxon>metagenomes</taxon>
        <taxon>ecological metagenomes</taxon>
    </lineage>
</organism>
<dbReference type="GO" id="GO:0016740">
    <property type="term" value="F:transferase activity"/>
    <property type="evidence" value="ECO:0007669"/>
    <property type="project" value="UniProtKB-KW"/>
</dbReference>
<dbReference type="InterPro" id="IPR051126">
    <property type="entry name" value="Thiosulfate_sulfurtransferase"/>
</dbReference>
<dbReference type="EMBL" id="CABM01000060">
    <property type="protein sequence ID" value="CBH98709.1"/>
    <property type="molecule type" value="Genomic_DNA"/>
</dbReference>
<sequence length="243" mass="26025">MNTDMAMKRWSEPWRLWVGAAALGLCGWAQAGVLPGPLVTPLWLNAHAKEVQVVDSRDNLNTLSDNPKFTTVNGKKVLDVVGGHIIDALSVNFWGLRQKRDIDGKKVDVLLPTAEESQASMQGVQLQQDEPIVAPTGDDATSLQEAAFFAWELPLFGVPAEQIAVLDGGTHAWIAAGCPVDTDAIAPMTSSQWKAEPPSPKLLASTEQVQAAQRARKPLLDARPPAPDSCSTASWACVNTQAA</sequence>
<dbReference type="Gene3D" id="3.40.250.10">
    <property type="entry name" value="Rhodanese-like domain"/>
    <property type="match status" value="1"/>
</dbReference>
<dbReference type="InterPro" id="IPR001763">
    <property type="entry name" value="Rhodanese-like_dom"/>
</dbReference>
<evidence type="ECO:0000259" key="2">
    <source>
        <dbReference type="PROSITE" id="PS50206"/>
    </source>
</evidence>
<keyword evidence="1" id="KW-0677">Repeat</keyword>
<feature type="domain" description="Rhodanese" evidence="2">
    <location>
        <begin position="71"/>
        <end position="182"/>
    </location>
</feature>
<reference evidence="3" key="1">
    <citation type="submission" date="2009-10" db="EMBL/GenBank/DDBJ databases">
        <title>Diversity of trophic interactions inside an arsenic-rich microbial ecosystem.</title>
        <authorList>
            <person name="Bertin P.N."/>
            <person name="Heinrich-Salmeron A."/>
            <person name="Pelletier E."/>
            <person name="Goulhen-Chollet F."/>
            <person name="Arsene-Ploetze F."/>
            <person name="Gallien S."/>
            <person name="Calteau A."/>
            <person name="Vallenet D."/>
            <person name="Casiot C."/>
            <person name="Chane-Woon-Ming B."/>
            <person name="Giloteaux L."/>
            <person name="Barakat M."/>
            <person name="Bonnefoy V."/>
            <person name="Bruneel O."/>
            <person name="Chandler M."/>
            <person name="Cleiss J."/>
            <person name="Duran R."/>
            <person name="Elbaz-Poulichet F."/>
            <person name="Fonknechten N."/>
            <person name="Lauga B."/>
            <person name="Mornico D."/>
            <person name="Ortet P."/>
            <person name="Schaeffer C."/>
            <person name="Siguier P."/>
            <person name="Alexander Thil Smith A."/>
            <person name="Van Dorsselaer A."/>
            <person name="Weissenbach J."/>
            <person name="Medigue C."/>
            <person name="Le Paslier D."/>
        </authorList>
    </citation>
    <scope>NUCLEOTIDE SEQUENCE</scope>
</reference>
<dbReference type="SUPFAM" id="SSF52821">
    <property type="entry name" value="Rhodanese/Cell cycle control phosphatase"/>
    <property type="match status" value="1"/>
</dbReference>
<evidence type="ECO:0000313" key="3">
    <source>
        <dbReference type="EMBL" id="CBH98709.1"/>
    </source>
</evidence>
<dbReference type="InterPro" id="IPR036873">
    <property type="entry name" value="Rhodanese-like_dom_sf"/>
</dbReference>
<evidence type="ECO:0000256" key="1">
    <source>
        <dbReference type="ARBA" id="ARBA00022737"/>
    </source>
</evidence>
<gene>
    <name evidence="3" type="ORF">CARN2_4190</name>
</gene>
<protein>
    <submittedName>
        <fullName evidence="3">Putative sulfurtransferase</fullName>
    </submittedName>
</protein>
<proteinExistence type="predicted"/>
<dbReference type="PANTHER" id="PTHR43855:SF1">
    <property type="entry name" value="THIOSULFATE SULFURTRANSFERASE"/>
    <property type="match status" value="1"/>
</dbReference>
<comment type="caution">
    <text evidence="3">The sequence shown here is derived from an EMBL/GenBank/DDBJ whole genome shotgun (WGS) entry which is preliminary data.</text>
</comment>
<dbReference type="PANTHER" id="PTHR43855">
    <property type="entry name" value="THIOSULFATE SULFURTRANSFERASE"/>
    <property type="match status" value="1"/>
</dbReference>
<keyword evidence="3" id="KW-0808">Transferase</keyword>